<name>A0AAD7HVQ7_9AGAR</name>
<gene>
    <name evidence="3" type="ORF">DFH07DRAFT_221651</name>
</gene>
<proteinExistence type="predicted"/>
<protein>
    <submittedName>
        <fullName evidence="3">Uncharacterized protein</fullName>
    </submittedName>
</protein>
<feature type="region of interest" description="Disordered" evidence="2">
    <location>
        <begin position="233"/>
        <end position="255"/>
    </location>
</feature>
<dbReference type="EMBL" id="JARJLG010000203">
    <property type="protein sequence ID" value="KAJ7728708.1"/>
    <property type="molecule type" value="Genomic_DNA"/>
</dbReference>
<evidence type="ECO:0000313" key="3">
    <source>
        <dbReference type="EMBL" id="KAJ7728708.1"/>
    </source>
</evidence>
<organism evidence="3 4">
    <name type="scientific">Mycena maculata</name>
    <dbReference type="NCBI Taxonomy" id="230809"/>
    <lineage>
        <taxon>Eukaryota</taxon>
        <taxon>Fungi</taxon>
        <taxon>Dikarya</taxon>
        <taxon>Basidiomycota</taxon>
        <taxon>Agaricomycotina</taxon>
        <taxon>Agaricomycetes</taxon>
        <taxon>Agaricomycetidae</taxon>
        <taxon>Agaricales</taxon>
        <taxon>Marasmiineae</taxon>
        <taxon>Mycenaceae</taxon>
        <taxon>Mycena</taxon>
    </lineage>
</organism>
<accession>A0AAD7HVQ7</accession>
<evidence type="ECO:0000313" key="4">
    <source>
        <dbReference type="Proteomes" id="UP001215280"/>
    </source>
</evidence>
<evidence type="ECO:0000256" key="1">
    <source>
        <dbReference type="SAM" id="Coils"/>
    </source>
</evidence>
<keyword evidence="1" id="KW-0175">Coiled coil</keyword>
<sequence>MASEVALADSTTELVILDPVDGSERQDFIKGIRQLGEDIKFTVDSVERIYGILIREDTYFNGPHNFPLQAEKWKVETEKYKAQIRLLKGTVEKVKVNAIHPFVALWAPMVLEGDPDEDEDVLIEFKSFSEKLAAIKPPAVELDDMLDAVTLLMQDCDSKRTHGQGYNGEIQTLREDINALERKRQAASHTIEKLVPSFVKDYGLGDHYDKLVWLLMYGLRGLGRGLNDFVSVGSSDSKKDGEGAKKKCGKNDKNGNSTDVGGRILKSLRSSAAACTGEVPSLWSAVDTVEGCEEKIRECCQKLNELEYRQGNSNSDVARWDVCTSRTLRLEITVDRIAPQLESIAKMAESVKGEVDSYVAFLSSPDCKNDVKRQQALAEIEFAGGIYQSLDCALEDFVTR</sequence>
<dbReference type="AlphaFoldDB" id="A0AAD7HVQ7"/>
<comment type="caution">
    <text evidence="3">The sequence shown here is derived from an EMBL/GenBank/DDBJ whole genome shotgun (WGS) entry which is preliminary data.</text>
</comment>
<evidence type="ECO:0000256" key="2">
    <source>
        <dbReference type="SAM" id="MobiDB-lite"/>
    </source>
</evidence>
<reference evidence="3" key="1">
    <citation type="submission" date="2023-03" db="EMBL/GenBank/DDBJ databases">
        <title>Massive genome expansion in bonnet fungi (Mycena s.s.) driven by repeated elements and novel gene families across ecological guilds.</title>
        <authorList>
            <consortium name="Lawrence Berkeley National Laboratory"/>
            <person name="Harder C.B."/>
            <person name="Miyauchi S."/>
            <person name="Viragh M."/>
            <person name="Kuo A."/>
            <person name="Thoen E."/>
            <person name="Andreopoulos B."/>
            <person name="Lu D."/>
            <person name="Skrede I."/>
            <person name="Drula E."/>
            <person name="Henrissat B."/>
            <person name="Morin E."/>
            <person name="Kohler A."/>
            <person name="Barry K."/>
            <person name="LaButti K."/>
            <person name="Morin E."/>
            <person name="Salamov A."/>
            <person name="Lipzen A."/>
            <person name="Mereny Z."/>
            <person name="Hegedus B."/>
            <person name="Baldrian P."/>
            <person name="Stursova M."/>
            <person name="Weitz H."/>
            <person name="Taylor A."/>
            <person name="Grigoriev I.V."/>
            <person name="Nagy L.G."/>
            <person name="Martin F."/>
            <person name="Kauserud H."/>
        </authorList>
    </citation>
    <scope>NUCLEOTIDE SEQUENCE</scope>
    <source>
        <strain evidence="3">CBHHK188m</strain>
    </source>
</reference>
<feature type="compositionally biased region" description="Basic and acidic residues" evidence="2">
    <location>
        <begin position="236"/>
        <end position="253"/>
    </location>
</feature>
<feature type="coiled-coil region" evidence="1">
    <location>
        <begin position="163"/>
        <end position="190"/>
    </location>
</feature>
<keyword evidence="4" id="KW-1185">Reference proteome</keyword>
<dbReference type="Proteomes" id="UP001215280">
    <property type="component" value="Unassembled WGS sequence"/>
</dbReference>